<organism evidence="4 5">
    <name type="scientific">Cyclotella cryptica</name>
    <dbReference type="NCBI Taxonomy" id="29204"/>
    <lineage>
        <taxon>Eukaryota</taxon>
        <taxon>Sar</taxon>
        <taxon>Stramenopiles</taxon>
        <taxon>Ochrophyta</taxon>
        <taxon>Bacillariophyta</taxon>
        <taxon>Coscinodiscophyceae</taxon>
        <taxon>Thalassiosirophycidae</taxon>
        <taxon>Stephanodiscales</taxon>
        <taxon>Stephanodiscaceae</taxon>
        <taxon>Cyclotella</taxon>
    </lineage>
</organism>
<feature type="signal peptide" evidence="3">
    <location>
        <begin position="1"/>
        <end position="16"/>
    </location>
</feature>
<feature type="region of interest" description="Disordered" evidence="2">
    <location>
        <begin position="43"/>
        <end position="68"/>
    </location>
</feature>
<comment type="caution">
    <text evidence="4">The sequence shown here is derived from an EMBL/GenBank/DDBJ whole genome shotgun (WGS) entry which is preliminary data.</text>
</comment>
<keyword evidence="5" id="KW-1185">Reference proteome</keyword>
<evidence type="ECO:0000256" key="1">
    <source>
        <dbReference type="SAM" id="Coils"/>
    </source>
</evidence>
<gene>
    <name evidence="4" type="ORF">HJC23_003180</name>
</gene>
<feature type="compositionally biased region" description="Acidic residues" evidence="2">
    <location>
        <begin position="57"/>
        <end position="68"/>
    </location>
</feature>
<feature type="compositionally biased region" description="Polar residues" evidence="2">
    <location>
        <begin position="43"/>
        <end position="54"/>
    </location>
</feature>
<name>A0ABD3PQP7_9STRA</name>
<reference evidence="4 5" key="1">
    <citation type="journal article" date="2020" name="G3 (Bethesda)">
        <title>Improved Reference Genome for Cyclotella cryptica CCMP332, a Model for Cell Wall Morphogenesis, Salinity Adaptation, and Lipid Production in Diatoms (Bacillariophyta).</title>
        <authorList>
            <person name="Roberts W.R."/>
            <person name="Downey K.M."/>
            <person name="Ruck E.C."/>
            <person name="Traller J.C."/>
            <person name="Alverson A.J."/>
        </authorList>
    </citation>
    <scope>NUCLEOTIDE SEQUENCE [LARGE SCALE GENOMIC DNA]</scope>
    <source>
        <strain evidence="4 5">CCMP332</strain>
    </source>
</reference>
<evidence type="ECO:0000256" key="2">
    <source>
        <dbReference type="SAM" id="MobiDB-lite"/>
    </source>
</evidence>
<proteinExistence type="predicted"/>
<feature type="coiled-coil region" evidence="1">
    <location>
        <begin position="116"/>
        <end position="162"/>
    </location>
</feature>
<keyword evidence="3" id="KW-0732">Signal</keyword>
<evidence type="ECO:0000256" key="3">
    <source>
        <dbReference type="SAM" id="SignalP"/>
    </source>
</evidence>
<keyword evidence="1" id="KW-0175">Coiled coil</keyword>
<evidence type="ECO:0000313" key="4">
    <source>
        <dbReference type="EMBL" id="KAL3789631.1"/>
    </source>
</evidence>
<sequence>MLQLWAFVLVFGGIASKNVAAFAPPSPYCVQSRVATQPLRRGFSSSPIRLSSPNDFDLNDDYDDEEDDEPELLDKLLGKKLGINIGSELPGFTPEEIEELRIQAQATLDKAIDGRLADIEALREQIQEDLKESKERMKVASSLNAQVEKQNLLEKIDRLTSDFLQGNADFRESTKQAAAADRIAATSGRGVDWGSWGTVGGLDVIVGSSETVERPSKLLGSVDSARRRGDLSVESDDTVSMPTENRILVVSDGQRDKGSKRVIDELGRLLDKAFDSDITIDTYSPTSNIPMGGNNAQTALIFAYSLNDRSSLENILGRVLKRTAPVAGGAAGVPPSHVVIVSSLGTERTNKMPYSMQNMFGGKLDKLREIEQAIVAISRSRIDGKQKPLDYTIVKFGEVASSDGESGTETISIQPGDQLDGEIGPNAAAQVLLQAMAFQPYARNSTLCSTGLLPSGVTIDAATWNDKFLCLSGPELLRIEAGRGNEVDDGKVLDPKFEQLAQYVKEWSSVYEGDRKGTGLTTPVLVRNSRKGPSQFDGVIAREGVRLLFQTTNTGDRYKSATEEKQDEKERNSGSGGSAVKKTSGSAPVSVKARKEGGVEVLVEKTVDGELRVRARRCNMDHKTIVKEMSEEVIVSNLKKAVKAWVDARGVTGF</sequence>
<dbReference type="Proteomes" id="UP001516023">
    <property type="component" value="Unassembled WGS sequence"/>
</dbReference>
<dbReference type="EMBL" id="JABMIG020000138">
    <property type="protein sequence ID" value="KAL3789631.1"/>
    <property type="molecule type" value="Genomic_DNA"/>
</dbReference>
<evidence type="ECO:0008006" key="6">
    <source>
        <dbReference type="Google" id="ProtNLM"/>
    </source>
</evidence>
<accession>A0ABD3PQP7</accession>
<feature type="compositionally biased region" description="Basic and acidic residues" evidence="2">
    <location>
        <begin position="556"/>
        <end position="572"/>
    </location>
</feature>
<dbReference type="Gene3D" id="3.40.50.720">
    <property type="entry name" value="NAD(P)-binding Rossmann-like Domain"/>
    <property type="match status" value="1"/>
</dbReference>
<dbReference type="AlphaFoldDB" id="A0ABD3PQP7"/>
<protein>
    <recommendedName>
        <fullName evidence="6">VWFA domain-containing protein</fullName>
    </recommendedName>
</protein>
<feature type="region of interest" description="Disordered" evidence="2">
    <location>
        <begin position="556"/>
        <end position="592"/>
    </location>
</feature>
<feature type="chain" id="PRO_5044804578" description="VWFA domain-containing protein" evidence="3">
    <location>
        <begin position="17"/>
        <end position="654"/>
    </location>
</feature>
<evidence type="ECO:0000313" key="5">
    <source>
        <dbReference type="Proteomes" id="UP001516023"/>
    </source>
</evidence>